<accession>D5U293</accession>
<dbReference type="STRING" id="633148.Tagg_0973"/>
<feature type="transmembrane region" description="Helical" evidence="1">
    <location>
        <begin position="56"/>
        <end position="74"/>
    </location>
</feature>
<dbReference type="EMBL" id="CP001939">
    <property type="protein sequence ID" value="ADG91243.1"/>
    <property type="molecule type" value="Genomic_DNA"/>
</dbReference>
<reference key="3">
    <citation type="submission" date="2010-02" db="EMBL/GenBank/DDBJ databases">
        <title>Complete genome sequence of Thermosphaera aggregans type strain (M11TL).</title>
        <authorList>
            <consortium name="US DOE Joint Genome Institute (JGI-PGF)"/>
            <person name="Spring S."/>
            <person name="Lapidus A."/>
            <person name="Munk C."/>
            <person name="Schroeder M."/>
            <person name="Glavina Del Rio T."/>
            <person name="Tice H."/>
            <person name="Copeland A."/>
            <person name="Cheng J.-F."/>
            <person name="Lucas S."/>
            <person name="Chen F."/>
            <person name="Nolan M."/>
            <person name="Bruce D."/>
            <person name="Goodwin L."/>
            <person name="Pitluck S."/>
            <person name="Ivanova N."/>
            <person name="Mavromatis K."/>
            <person name="Ovchinnikova G."/>
            <person name="Pati A."/>
            <person name="Chen A."/>
            <person name="Palaniappan K."/>
            <person name="Land M."/>
            <person name="Hauser L."/>
            <person name="Chang Y.-J."/>
            <person name="Jeffries C.C."/>
            <person name="Brettin T."/>
            <person name="Detter J.C."/>
            <person name="Tapia R."/>
            <person name="Han C."/>
            <person name="Chain P."/>
            <person name="Heimerl T."/>
            <person name="Weik F."/>
            <person name="Goker M."/>
            <person name="Rachel R."/>
            <person name="Bristow J."/>
            <person name="Eisen J.A."/>
            <person name="Markowitz V."/>
            <person name="Hugenholtz P."/>
            <person name="Kyrpides N.C."/>
            <person name="Klenk H.-P."/>
        </authorList>
    </citation>
    <scope>NUCLEOTIDE SEQUENCE</scope>
    <source>
        <strain>DSM 11486</strain>
    </source>
</reference>
<name>D5U293_THEAM</name>
<dbReference type="HOGENOM" id="CLU_1860788_0_0_2"/>
<gene>
    <name evidence="2" type="ordered locus">Tagg_0973</name>
</gene>
<keyword evidence="1" id="KW-0472">Membrane</keyword>
<proteinExistence type="predicted"/>
<evidence type="ECO:0000313" key="3">
    <source>
        <dbReference type="Proteomes" id="UP000002376"/>
    </source>
</evidence>
<dbReference type="OrthoDB" id="19324at2157"/>
<organism evidence="2 3">
    <name type="scientific">Thermosphaera aggregans (strain DSM 11486 / M11TL)</name>
    <dbReference type="NCBI Taxonomy" id="633148"/>
    <lineage>
        <taxon>Archaea</taxon>
        <taxon>Thermoproteota</taxon>
        <taxon>Thermoprotei</taxon>
        <taxon>Desulfurococcales</taxon>
        <taxon>Desulfurococcaceae</taxon>
        <taxon>Thermosphaera</taxon>
    </lineage>
</organism>
<dbReference type="Proteomes" id="UP000002376">
    <property type="component" value="Chromosome"/>
</dbReference>
<keyword evidence="3" id="KW-1185">Reference proteome</keyword>
<dbReference type="GeneID" id="9165995"/>
<evidence type="ECO:0000313" key="2">
    <source>
        <dbReference type="EMBL" id="ADG91243.1"/>
    </source>
</evidence>
<feature type="transmembrane region" description="Helical" evidence="1">
    <location>
        <begin position="114"/>
        <end position="131"/>
    </location>
</feature>
<feature type="transmembrane region" description="Helical" evidence="1">
    <location>
        <begin position="6"/>
        <end position="26"/>
    </location>
</feature>
<feature type="transmembrane region" description="Helical" evidence="1">
    <location>
        <begin position="33"/>
        <end position="50"/>
    </location>
</feature>
<dbReference type="eggNOG" id="arCOG11768">
    <property type="taxonomic scope" value="Archaea"/>
</dbReference>
<dbReference type="RefSeq" id="WP_013129836.1">
    <property type="nucleotide sequence ID" value="NC_014160.1"/>
</dbReference>
<keyword evidence="1" id="KW-0812">Transmembrane</keyword>
<reference evidence="2 3" key="1">
    <citation type="journal article" date="2010" name="Stand. Genomic Sci.">
        <title>Complete genome sequence of Thermosphaera aggregans type strain (M11TL).</title>
        <authorList>
            <person name="Spring S."/>
            <person name="Rachel R."/>
            <person name="Lapidus A."/>
            <person name="Davenport K."/>
            <person name="Tice H."/>
            <person name="Copeland A."/>
            <person name="Cheng J.F."/>
            <person name="Lucas S."/>
            <person name="Chen F."/>
            <person name="Nolan M."/>
            <person name="Bruce D."/>
            <person name="Goodwin L."/>
            <person name="Pitluck S."/>
            <person name="Ivanova N."/>
            <person name="Mavromatis K."/>
            <person name="Ovchinnikova G."/>
            <person name="Pati A."/>
            <person name="Chen A."/>
            <person name="Palaniappan K."/>
            <person name="Land M."/>
            <person name="Hauser L."/>
            <person name="Chang Y.J."/>
            <person name="Jeffries C.C."/>
            <person name="Brettin T."/>
            <person name="Detter J.C."/>
            <person name="Tapia R."/>
            <person name="Han C."/>
            <person name="Heimerl T."/>
            <person name="Weikl F."/>
            <person name="Brambilla E."/>
            <person name="Goker M."/>
            <person name="Bristow J."/>
            <person name="Eisen J.A."/>
            <person name="Markowitz V."/>
            <person name="Hugenholtz P."/>
            <person name="Kyrpides N.C."/>
            <person name="Klenk H.P."/>
        </authorList>
    </citation>
    <scope>NUCLEOTIDE SEQUENCE [LARGE SCALE GENOMIC DNA]</scope>
    <source>
        <strain evidence="3">DSM 11486 / M11TL</strain>
    </source>
</reference>
<dbReference type="AlphaFoldDB" id="D5U293"/>
<dbReference type="KEGG" id="tag:Tagg_0973"/>
<sequence length="137" mass="14931">MSEYLVATGLIATILFVPLTFMRIKLATSFRDFAVFIASIIAAVASTLVVTGGESIGLAAGIFLYFNALWFYGVENAQQPSRKSFFTPNAPRIFIGLLLFVIASWLTFSGVDSRIALIIILASILLATYKVRTLGKK</sequence>
<reference evidence="3" key="2">
    <citation type="journal article" date="2010" name="Stand. Genomic Sci.">
        <title>Complete genome sequence of Thermosphaera aggregans type strain (M11TLT).</title>
        <authorList>
            <person name="Spring S."/>
            <person name="Rachel R."/>
            <person name="Lapidus A."/>
            <person name="Davenport K."/>
            <person name="Tice H."/>
            <person name="Copeland A."/>
            <person name="Cheng J.-F."/>
            <person name="Lucas S."/>
            <person name="Chen F."/>
            <person name="Nolan M."/>
            <person name="Bruce D."/>
            <person name="Goodwin L."/>
            <person name="Pitluck S."/>
            <person name="Ivanova N."/>
            <person name="Mavromatis K."/>
            <person name="Ovchinnikova G."/>
            <person name="Pati A."/>
            <person name="Chen A."/>
            <person name="Palaniappan K."/>
            <person name="Land M."/>
            <person name="Hauser L."/>
            <person name="Chang Y.-J."/>
            <person name="Jeffries C.C."/>
            <person name="Brettin T."/>
            <person name="Detter J.C."/>
            <person name="Tapia R."/>
            <person name="Han C."/>
            <person name="Heimerl T."/>
            <person name="Weikl F."/>
            <person name="Brambilla E."/>
            <person name="Goker M."/>
            <person name="Bristow J."/>
            <person name="Eisen J.A."/>
            <person name="Markowitz V."/>
            <person name="Hugenholtz P."/>
            <person name="Kyrpides N.C."/>
            <person name="Klenk H.-P."/>
        </authorList>
    </citation>
    <scope>NUCLEOTIDE SEQUENCE [LARGE SCALE GENOMIC DNA]</scope>
    <source>
        <strain evidence="3">DSM 11486 / M11TL</strain>
    </source>
</reference>
<evidence type="ECO:0000256" key="1">
    <source>
        <dbReference type="SAM" id="Phobius"/>
    </source>
</evidence>
<keyword evidence="1" id="KW-1133">Transmembrane helix</keyword>
<feature type="transmembrane region" description="Helical" evidence="1">
    <location>
        <begin position="86"/>
        <end position="108"/>
    </location>
</feature>
<protein>
    <submittedName>
        <fullName evidence="2">Uncharacterized protein</fullName>
    </submittedName>
</protein>